<comment type="caution">
    <text evidence="1">The sequence shown here is derived from an EMBL/GenBank/DDBJ whole genome shotgun (WGS) entry which is preliminary data.</text>
</comment>
<dbReference type="AlphaFoldDB" id="A0A6L8KKY8"/>
<sequence>MNTQLYLHQNLDDFDDFYDMLTDSHHDLDEAQSKMLDAQLVLLLANHIGDLNVLRQAFARARVTVEQAMPTPGA</sequence>
<dbReference type="RefSeq" id="WP_161009818.1">
    <property type="nucleotide sequence ID" value="NZ_WWCN01000026.1"/>
</dbReference>
<proteinExistence type="predicted"/>
<reference evidence="1 2" key="1">
    <citation type="submission" date="2019-12" db="EMBL/GenBank/DDBJ databases">
        <title>Novel species isolated from a subtropical stream in China.</title>
        <authorList>
            <person name="Lu H."/>
        </authorList>
    </citation>
    <scope>NUCLEOTIDE SEQUENCE [LARGE SCALE GENOMIC DNA]</scope>
    <source>
        <strain evidence="1 2">FT135W</strain>
    </source>
</reference>
<dbReference type="EMBL" id="WWCN01000026">
    <property type="protein sequence ID" value="MYM26384.1"/>
    <property type="molecule type" value="Genomic_DNA"/>
</dbReference>
<protein>
    <submittedName>
        <fullName evidence="1">DUF2783 domain-containing protein</fullName>
    </submittedName>
</protein>
<keyword evidence="2" id="KW-1185">Reference proteome</keyword>
<name>A0A6L8KKY8_9BURK</name>
<gene>
    <name evidence="1" type="ORF">GTP46_27515</name>
</gene>
<dbReference type="Proteomes" id="UP000479335">
    <property type="component" value="Unassembled WGS sequence"/>
</dbReference>
<organism evidence="1 2">
    <name type="scientific">Duganella flavida</name>
    <dbReference type="NCBI Taxonomy" id="2692175"/>
    <lineage>
        <taxon>Bacteria</taxon>
        <taxon>Pseudomonadati</taxon>
        <taxon>Pseudomonadota</taxon>
        <taxon>Betaproteobacteria</taxon>
        <taxon>Burkholderiales</taxon>
        <taxon>Oxalobacteraceae</taxon>
        <taxon>Telluria group</taxon>
        <taxon>Duganella</taxon>
    </lineage>
</organism>
<accession>A0A6L8KKY8</accession>
<evidence type="ECO:0000313" key="2">
    <source>
        <dbReference type="Proteomes" id="UP000479335"/>
    </source>
</evidence>
<dbReference type="Pfam" id="PF10932">
    <property type="entry name" value="DUF2783"/>
    <property type="match status" value="1"/>
</dbReference>
<evidence type="ECO:0000313" key="1">
    <source>
        <dbReference type="EMBL" id="MYM26384.1"/>
    </source>
</evidence>
<dbReference type="InterPro" id="IPR021233">
    <property type="entry name" value="DUF2783"/>
</dbReference>